<proteinExistence type="predicted"/>
<gene>
    <name evidence="1" type="ORF">L1987_32353</name>
</gene>
<dbReference type="Proteomes" id="UP001056120">
    <property type="component" value="Linkage Group LG10"/>
</dbReference>
<accession>A0ACB9I860</accession>
<reference evidence="2" key="1">
    <citation type="journal article" date="2022" name="Mol. Ecol. Resour.">
        <title>The genomes of chicory, endive, great burdock and yacon provide insights into Asteraceae palaeo-polyploidization history and plant inulin production.</title>
        <authorList>
            <person name="Fan W."/>
            <person name="Wang S."/>
            <person name="Wang H."/>
            <person name="Wang A."/>
            <person name="Jiang F."/>
            <person name="Liu H."/>
            <person name="Zhao H."/>
            <person name="Xu D."/>
            <person name="Zhang Y."/>
        </authorList>
    </citation>
    <scope>NUCLEOTIDE SEQUENCE [LARGE SCALE GENOMIC DNA]</scope>
    <source>
        <strain evidence="2">cv. Yunnan</strain>
    </source>
</reference>
<comment type="caution">
    <text evidence="1">The sequence shown here is derived from an EMBL/GenBank/DDBJ whole genome shotgun (WGS) entry which is preliminary data.</text>
</comment>
<dbReference type="EMBL" id="CM042027">
    <property type="protein sequence ID" value="KAI3804179.1"/>
    <property type="molecule type" value="Genomic_DNA"/>
</dbReference>
<organism evidence="1 2">
    <name type="scientific">Smallanthus sonchifolius</name>
    <dbReference type="NCBI Taxonomy" id="185202"/>
    <lineage>
        <taxon>Eukaryota</taxon>
        <taxon>Viridiplantae</taxon>
        <taxon>Streptophyta</taxon>
        <taxon>Embryophyta</taxon>
        <taxon>Tracheophyta</taxon>
        <taxon>Spermatophyta</taxon>
        <taxon>Magnoliopsida</taxon>
        <taxon>eudicotyledons</taxon>
        <taxon>Gunneridae</taxon>
        <taxon>Pentapetalae</taxon>
        <taxon>asterids</taxon>
        <taxon>campanulids</taxon>
        <taxon>Asterales</taxon>
        <taxon>Asteraceae</taxon>
        <taxon>Asteroideae</taxon>
        <taxon>Heliantheae alliance</taxon>
        <taxon>Millerieae</taxon>
        <taxon>Smallanthus</taxon>
    </lineage>
</organism>
<sequence>MTHGGDDAIRLVGGVRLTGLKNRRNRFGEKNSKAGEKKGLASVVKFYVSNLPAGCRSWDLSSALSAFGVISGTYIARKKDKEGSLGRTPMEKGDAVFRMRPPPGHGPRVFEANWMLDCLDNDVLSSANEVAMHDQNSSDGSGRFDEDGTMFPEPAVPETGLVDLNSSALSSSGVIVSGNEMDEDGGLDDLHREDLDPDRGLEQEVNDTVGVGKLIGVNLENYLDEVRNLIMEEGSNGGNG</sequence>
<evidence type="ECO:0000313" key="2">
    <source>
        <dbReference type="Proteomes" id="UP001056120"/>
    </source>
</evidence>
<reference evidence="1 2" key="2">
    <citation type="journal article" date="2022" name="Mol. Ecol. Resour.">
        <title>The genomes of chicory, endive, great burdock and yacon provide insights into Asteraceae paleo-polyploidization history and plant inulin production.</title>
        <authorList>
            <person name="Fan W."/>
            <person name="Wang S."/>
            <person name="Wang H."/>
            <person name="Wang A."/>
            <person name="Jiang F."/>
            <person name="Liu H."/>
            <person name="Zhao H."/>
            <person name="Xu D."/>
            <person name="Zhang Y."/>
        </authorList>
    </citation>
    <scope>NUCLEOTIDE SEQUENCE [LARGE SCALE GENOMIC DNA]</scope>
    <source>
        <strain evidence="2">cv. Yunnan</strain>
        <tissue evidence="1">Leaves</tissue>
    </source>
</reference>
<protein>
    <submittedName>
        <fullName evidence="1">Uncharacterized protein</fullName>
    </submittedName>
</protein>
<name>A0ACB9I860_9ASTR</name>
<keyword evidence="2" id="KW-1185">Reference proteome</keyword>
<evidence type="ECO:0000313" key="1">
    <source>
        <dbReference type="EMBL" id="KAI3804179.1"/>
    </source>
</evidence>